<dbReference type="Proteomes" id="UP000053235">
    <property type="component" value="Unassembled WGS sequence"/>
</dbReference>
<dbReference type="EMBL" id="CXWD01000028">
    <property type="protein sequence ID" value="CTQ76767.1"/>
    <property type="molecule type" value="Genomic_DNA"/>
</dbReference>
<protein>
    <submittedName>
        <fullName evidence="4">Putative N-acetylmannosaminyltransferase</fullName>
        <ecNumber evidence="4">2.4.1.187</ecNumber>
    </submittedName>
</protein>
<feature type="region of interest" description="Disordered" evidence="3">
    <location>
        <begin position="1"/>
        <end position="26"/>
    </location>
</feature>
<dbReference type="RefSeq" id="WP_082429248.1">
    <property type="nucleotide sequence ID" value="NZ_CXWD01000028.1"/>
</dbReference>
<evidence type="ECO:0000313" key="4">
    <source>
        <dbReference type="EMBL" id="CTQ76767.1"/>
    </source>
</evidence>
<reference evidence="5" key="1">
    <citation type="submission" date="2015-07" db="EMBL/GenBank/DDBJ databases">
        <authorList>
            <person name="Rodrigo-Torres Lidia"/>
            <person name="Arahal R.David."/>
        </authorList>
    </citation>
    <scope>NUCLEOTIDE SEQUENCE [LARGE SCALE GENOMIC DNA]</scope>
    <source>
        <strain evidence="5">CECT 5112</strain>
    </source>
</reference>
<proteinExistence type="predicted"/>
<dbReference type="OrthoDB" id="9771846at2"/>
<dbReference type="CDD" id="cd06533">
    <property type="entry name" value="Glyco_transf_WecG_TagA"/>
    <property type="match status" value="1"/>
</dbReference>
<sequence length="278" mass="31869">MIAGFNRHPTSHMPNRSEQKPEDSLTAASASPFSKLQFIGLDFDIGNQADWLSLILNSKPQTFEYFVTPNVYHVILLERDDEVASAYEDAFWKVCDSKILSRLANSQKMNLRVYPGADIVQDLLADPKAQKLRFAVIGPDLSQIEMLRNRYPGVDLQYIPSGFMDRGAQDWEKALTATEASDADIFLICLSFPKQEFFAQDLKRRGSTAGIGLCVGASIDFLTDRQKRAPEWVRACGMEWAFRLLANPKRMWRRYLWDGPKIIWMFLKWRRKSASTMK</sequence>
<evidence type="ECO:0000313" key="5">
    <source>
        <dbReference type="Proteomes" id="UP000053235"/>
    </source>
</evidence>
<dbReference type="PANTHER" id="PTHR34136">
    <property type="match status" value="1"/>
</dbReference>
<organism evidence="4 5">
    <name type="scientific">Roseibium alexandrii</name>
    <dbReference type="NCBI Taxonomy" id="388408"/>
    <lineage>
        <taxon>Bacteria</taxon>
        <taxon>Pseudomonadati</taxon>
        <taxon>Pseudomonadota</taxon>
        <taxon>Alphaproteobacteria</taxon>
        <taxon>Hyphomicrobiales</taxon>
        <taxon>Stappiaceae</taxon>
        <taxon>Roseibium</taxon>
    </lineage>
</organism>
<accession>A0A0M7AQ47</accession>
<dbReference type="PANTHER" id="PTHR34136:SF1">
    <property type="entry name" value="UDP-N-ACETYL-D-MANNOSAMINURONIC ACID TRANSFERASE"/>
    <property type="match status" value="1"/>
</dbReference>
<keyword evidence="2 4" id="KW-0808">Transferase</keyword>
<name>A0A0M7AQ47_9HYPH</name>
<dbReference type="EC" id="2.4.1.187" evidence="4"/>
<dbReference type="NCBIfam" id="TIGR00696">
    <property type="entry name" value="wecG_tagA_cpsF"/>
    <property type="match status" value="1"/>
</dbReference>
<evidence type="ECO:0000256" key="3">
    <source>
        <dbReference type="SAM" id="MobiDB-lite"/>
    </source>
</evidence>
<keyword evidence="1 4" id="KW-0328">Glycosyltransferase</keyword>
<dbReference type="GO" id="GO:0047244">
    <property type="term" value="F:N-acetylglucosaminyldiphosphoundecaprenol N-acetyl-beta-D-mannosaminyltransferase activity"/>
    <property type="evidence" value="ECO:0007669"/>
    <property type="project" value="UniProtKB-EC"/>
</dbReference>
<keyword evidence="5" id="KW-1185">Reference proteome</keyword>
<dbReference type="STRING" id="388408.LAX5112_04703"/>
<dbReference type="Pfam" id="PF03808">
    <property type="entry name" value="Glyco_tran_WecG"/>
    <property type="match status" value="1"/>
</dbReference>
<evidence type="ECO:0000256" key="2">
    <source>
        <dbReference type="ARBA" id="ARBA00022679"/>
    </source>
</evidence>
<gene>
    <name evidence="4" type="primary">tagA_2</name>
    <name evidence="4" type="ORF">LAX5112_04703</name>
</gene>
<dbReference type="InterPro" id="IPR004629">
    <property type="entry name" value="WecG_TagA_CpsF"/>
</dbReference>
<dbReference type="AlphaFoldDB" id="A0A0M7AQ47"/>
<evidence type="ECO:0000256" key="1">
    <source>
        <dbReference type="ARBA" id="ARBA00022676"/>
    </source>
</evidence>